<dbReference type="Proteomes" id="UP001484535">
    <property type="component" value="Unassembled WGS sequence"/>
</dbReference>
<sequence length="42" mass="4214">MFANSELANRLFAAFGALAITTGLLVASFAPPATTAATMVLA</sequence>
<organism evidence="1 2">
    <name type="scientific">Aurantiacibacter flavus</name>
    <dbReference type="NCBI Taxonomy" id="3145232"/>
    <lineage>
        <taxon>Bacteria</taxon>
        <taxon>Pseudomonadati</taxon>
        <taxon>Pseudomonadota</taxon>
        <taxon>Alphaproteobacteria</taxon>
        <taxon>Sphingomonadales</taxon>
        <taxon>Erythrobacteraceae</taxon>
        <taxon>Aurantiacibacter</taxon>
    </lineage>
</organism>
<protein>
    <recommendedName>
        <fullName evidence="3">Recombination protein F</fullName>
    </recommendedName>
</protein>
<reference evidence="1 2" key="1">
    <citation type="submission" date="2024-05" db="EMBL/GenBank/DDBJ databases">
        <authorList>
            <person name="Park S."/>
        </authorList>
    </citation>
    <scope>NUCLEOTIDE SEQUENCE [LARGE SCALE GENOMIC DNA]</scope>
    <source>
        <strain evidence="1 2">DGU5</strain>
    </source>
</reference>
<name>A0ABV0CUQ4_9SPHN</name>
<accession>A0ABV0CUQ4</accession>
<dbReference type="RefSeq" id="WP_346784043.1">
    <property type="nucleotide sequence ID" value="NZ_JBDLBR010000002.1"/>
</dbReference>
<comment type="caution">
    <text evidence="1">The sequence shown here is derived from an EMBL/GenBank/DDBJ whole genome shotgun (WGS) entry which is preliminary data.</text>
</comment>
<gene>
    <name evidence="1" type="ORF">ABDJ38_05300</name>
</gene>
<evidence type="ECO:0000313" key="1">
    <source>
        <dbReference type="EMBL" id="MEN7536583.1"/>
    </source>
</evidence>
<keyword evidence="2" id="KW-1185">Reference proteome</keyword>
<evidence type="ECO:0008006" key="3">
    <source>
        <dbReference type="Google" id="ProtNLM"/>
    </source>
</evidence>
<proteinExistence type="predicted"/>
<evidence type="ECO:0000313" key="2">
    <source>
        <dbReference type="Proteomes" id="UP001484535"/>
    </source>
</evidence>
<dbReference type="EMBL" id="JBDLBR010000002">
    <property type="protein sequence ID" value="MEN7536583.1"/>
    <property type="molecule type" value="Genomic_DNA"/>
</dbReference>